<sequence length="308" mass="34558">MSASLQLHGHQRSVTEVLRKTFRPEYVETINVLVGPEKTLFAVHKDPICDKSPFFAAACSGRWDESKDGTVRLDFVDADTFKLYIHWVYTARLDVHVIEPSSHEELESRLQKFPYWEPTCLDIRYAMLLCKTYIAAGVLLDRHLKNETIDQLLKTSAYPLRGVHSDCINHVWSNTNVDSGLRRCIVDCLAPIISAHFVKDLSREALVDFVAKMIELRRGVSAAETPTFADRCEYHEHAEDEERCTPQASTEGELELAGLGEGSRKTKASGRRTGNITGKTTVEGLLKHVACMVGVHFLRPFGAALLVC</sequence>
<accession>A0ACC3N4Z4</accession>
<keyword evidence="2" id="KW-1185">Reference proteome</keyword>
<comment type="caution">
    <text evidence="1">The sequence shown here is derived from an EMBL/GenBank/DDBJ whole genome shotgun (WGS) entry which is preliminary data.</text>
</comment>
<gene>
    <name evidence="1" type="ORF">LTR37_010446</name>
</gene>
<proteinExistence type="predicted"/>
<protein>
    <submittedName>
        <fullName evidence="1">Uncharacterized protein</fullName>
    </submittedName>
</protein>
<reference evidence="1" key="1">
    <citation type="submission" date="2023-07" db="EMBL/GenBank/DDBJ databases">
        <title>Black Yeasts Isolated from many extreme environments.</title>
        <authorList>
            <person name="Coleine C."/>
            <person name="Stajich J.E."/>
            <person name="Selbmann L."/>
        </authorList>
    </citation>
    <scope>NUCLEOTIDE SEQUENCE</scope>
    <source>
        <strain evidence="1">CCFEE 5714</strain>
    </source>
</reference>
<dbReference type="EMBL" id="JAUTXU010000086">
    <property type="protein sequence ID" value="KAK3710225.1"/>
    <property type="molecule type" value="Genomic_DNA"/>
</dbReference>
<evidence type="ECO:0000313" key="2">
    <source>
        <dbReference type="Proteomes" id="UP001281147"/>
    </source>
</evidence>
<dbReference type="Proteomes" id="UP001281147">
    <property type="component" value="Unassembled WGS sequence"/>
</dbReference>
<organism evidence="1 2">
    <name type="scientific">Vermiconidia calcicola</name>
    <dbReference type="NCBI Taxonomy" id="1690605"/>
    <lineage>
        <taxon>Eukaryota</taxon>
        <taxon>Fungi</taxon>
        <taxon>Dikarya</taxon>
        <taxon>Ascomycota</taxon>
        <taxon>Pezizomycotina</taxon>
        <taxon>Dothideomycetes</taxon>
        <taxon>Dothideomycetidae</taxon>
        <taxon>Mycosphaerellales</taxon>
        <taxon>Extremaceae</taxon>
        <taxon>Vermiconidia</taxon>
    </lineage>
</organism>
<name>A0ACC3N4Z4_9PEZI</name>
<evidence type="ECO:0000313" key="1">
    <source>
        <dbReference type="EMBL" id="KAK3710225.1"/>
    </source>
</evidence>